<comment type="caution">
    <text evidence="1">The sequence shown here is derived from an EMBL/GenBank/DDBJ whole genome shotgun (WGS) entry which is preliminary data.</text>
</comment>
<evidence type="ECO:0000313" key="2">
    <source>
        <dbReference type="Proteomes" id="UP000585614"/>
    </source>
</evidence>
<proteinExistence type="predicted"/>
<dbReference type="Proteomes" id="UP000585614">
    <property type="component" value="Unassembled WGS sequence"/>
</dbReference>
<protein>
    <submittedName>
        <fullName evidence="1">Uncharacterized protein</fullName>
    </submittedName>
</protein>
<evidence type="ECO:0000313" key="1">
    <source>
        <dbReference type="EMBL" id="KAF6280918.1"/>
    </source>
</evidence>
<reference evidence="1 2" key="1">
    <citation type="journal article" date="2020" name="Nature">
        <title>Six reference-quality genomes reveal evolution of bat adaptations.</title>
        <authorList>
            <person name="Jebb D."/>
            <person name="Huang Z."/>
            <person name="Pippel M."/>
            <person name="Hughes G.M."/>
            <person name="Lavrichenko K."/>
            <person name="Devanna P."/>
            <person name="Winkler S."/>
            <person name="Jermiin L.S."/>
            <person name="Skirmuntt E.C."/>
            <person name="Katzourakis A."/>
            <person name="Burkitt-Gray L."/>
            <person name="Ray D.A."/>
            <person name="Sullivan K.A.M."/>
            <person name="Roscito J.G."/>
            <person name="Kirilenko B.M."/>
            <person name="Davalos L.M."/>
            <person name="Corthals A.P."/>
            <person name="Power M.L."/>
            <person name="Jones G."/>
            <person name="Ransome R.D."/>
            <person name="Dechmann D.K.N."/>
            <person name="Locatelli A.G."/>
            <person name="Puechmaille S.J."/>
            <person name="Fedrigo O."/>
            <person name="Jarvis E.D."/>
            <person name="Hiller M."/>
            <person name="Vernes S.C."/>
            <person name="Myers E.W."/>
            <person name="Teeling E.C."/>
        </authorList>
    </citation>
    <scope>NUCLEOTIDE SEQUENCE [LARGE SCALE GENOMIC DNA]</scope>
    <source>
        <strain evidence="1">MRhiFer1</strain>
        <tissue evidence="1">Lung</tissue>
    </source>
</reference>
<dbReference type="EMBL" id="JACAGC010000024">
    <property type="protein sequence ID" value="KAF6280918.1"/>
    <property type="molecule type" value="Genomic_DNA"/>
</dbReference>
<accession>A0A7J7RXQ6</accession>
<name>A0A7J7RXQ6_RHIFE</name>
<organism evidence="1 2">
    <name type="scientific">Rhinolophus ferrumequinum</name>
    <name type="common">Greater horseshoe bat</name>
    <dbReference type="NCBI Taxonomy" id="59479"/>
    <lineage>
        <taxon>Eukaryota</taxon>
        <taxon>Metazoa</taxon>
        <taxon>Chordata</taxon>
        <taxon>Craniata</taxon>
        <taxon>Vertebrata</taxon>
        <taxon>Euteleostomi</taxon>
        <taxon>Mammalia</taxon>
        <taxon>Eutheria</taxon>
        <taxon>Laurasiatheria</taxon>
        <taxon>Chiroptera</taxon>
        <taxon>Yinpterochiroptera</taxon>
        <taxon>Rhinolophoidea</taxon>
        <taxon>Rhinolophidae</taxon>
        <taxon>Rhinolophinae</taxon>
        <taxon>Rhinolophus</taxon>
    </lineage>
</organism>
<gene>
    <name evidence="1" type="ORF">mRhiFer1_009297</name>
</gene>
<dbReference type="AlphaFoldDB" id="A0A7J7RXQ6"/>
<sequence length="166" mass="18334">MIISSSISSQSRMFQDACTWRKPSENLAHYKPKNRTGGEVKGVRGSLGVRDLGPKPSSVNSYLGHLEDVSFPTVARFLLCKMETEPLHRAGEGRRVYSVVIVEPPTVLHLVLAGPHVPRPLSSRGHTGEVTSVRITKASPHSEFIPFPWHSFFLLYKTTTVSADPT</sequence>